<accession>A0ABW5G0N9</accession>
<sequence>MRSSRRLVARVAVAGAVGSVTLAGVVAVGAWAQGADGHDAHDRPGAAGLRLTDVPANPKAVGLTSPNVLSPELVEQAMAQGSMKLENPTADVPYYGYRGDGPLLPAPGDLPAAGHTVEASKTEPDKNTYLVLHGQRGADPHYDYGTHFVFQGHEAGKTGYITRINLDADAAHRVTLLATKTTNGTPLPVFDGSTWDPWAQRLLFTAENGNQGGVWQATAGPDSQVEDISAALGRGGYEGIQNDSAGNVWVVEDSGGATVPGDKAKLPNSFVYRFVPADKGDLKHGKLQALQVVSRRSGQPIGFQPIDAAHPSGGAFSDDMKDLHTYGLSFDTRWVTIHDTATDASGQAFDANALAKAAKATPFKRPENGQFRPGTGFREFYFDETGDTNADSTANNGFGGWGSVLKLAQTDPKADTGTLSLVYNGDKAHTGLDNVTFLDADHIAFVEDAGDTLHTQRSALDSAYAFDLRTDYSHGAQPVRFLAEGRDPSATLDSALSAYSGFQNDGDNEITGIHMSNGDPTPRGILGALTPTPLADGWRLFWTQQHGDNVTWEILPARR</sequence>
<reference evidence="2" key="1">
    <citation type="journal article" date="2019" name="Int. J. Syst. Evol. Microbiol.">
        <title>The Global Catalogue of Microorganisms (GCM) 10K type strain sequencing project: providing services to taxonomists for standard genome sequencing and annotation.</title>
        <authorList>
            <consortium name="The Broad Institute Genomics Platform"/>
            <consortium name="The Broad Institute Genome Sequencing Center for Infectious Disease"/>
            <person name="Wu L."/>
            <person name="Ma J."/>
        </authorList>
    </citation>
    <scope>NUCLEOTIDE SEQUENCE [LARGE SCALE GENOMIC DNA]</scope>
    <source>
        <strain evidence="2">CGMCC 4.7645</strain>
    </source>
</reference>
<proteinExistence type="predicted"/>
<comment type="caution">
    <text evidence="1">The sequence shown here is derived from an EMBL/GenBank/DDBJ whole genome shotgun (WGS) entry which is preliminary data.</text>
</comment>
<gene>
    <name evidence="1" type="ORF">ACFSXZ_29410</name>
</gene>
<evidence type="ECO:0000313" key="1">
    <source>
        <dbReference type="EMBL" id="MFD2420454.1"/>
    </source>
</evidence>
<evidence type="ECO:0000313" key="2">
    <source>
        <dbReference type="Proteomes" id="UP001597417"/>
    </source>
</evidence>
<dbReference type="InterPro" id="IPR008557">
    <property type="entry name" value="PhoX"/>
</dbReference>
<dbReference type="Pfam" id="PF05787">
    <property type="entry name" value="PhoX"/>
    <property type="match status" value="1"/>
</dbReference>
<keyword evidence="2" id="KW-1185">Reference proteome</keyword>
<name>A0ABW5G0N9_9PSEU</name>
<dbReference type="Proteomes" id="UP001597417">
    <property type="component" value="Unassembled WGS sequence"/>
</dbReference>
<protein>
    <submittedName>
        <fullName evidence="1">Alkaline phosphatase PhoX</fullName>
    </submittedName>
</protein>
<dbReference type="EMBL" id="JBHUKR010000019">
    <property type="protein sequence ID" value="MFD2420454.1"/>
    <property type="molecule type" value="Genomic_DNA"/>
</dbReference>
<organism evidence="1 2">
    <name type="scientific">Amycolatopsis pigmentata</name>
    <dbReference type="NCBI Taxonomy" id="450801"/>
    <lineage>
        <taxon>Bacteria</taxon>
        <taxon>Bacillati</taxon>
        <taxon>Actinomycetota</taxon>
        <taxon>Actinomycetes</taxon>
        <taxon>Pseudonocardiales</taxon>
        <taxon>Pseudonocardiaceae</taxon>
        <taxon>Amycolatopsis</taxon>
    </lineage>
</organism>
<dbReference type="RefSeq" id="WP_378268520.1">
    <property type="nucleotide sequence ID" value="NZ_JBHUKR010000019.1"/>
</dbReference>